<keyword evidence="2 5" id="KW-0812">Transmembrane</keyword>
<evidence type="ECO:0000256" key="3">
    <source>
        <dbReference type="ARBA" id="ARBA00022989"/>
    </source>
</evidence>
<keyword evidence="3 5" id="KW-1133">Transmembrane helix</keyword>
<comment type="subcellular location">
    <subcellularLocation>
        <location evidence="1">Membrane</location>
        <topology evidence="1">Multi-pass membrane protein</topology>
    </subcellularLocation>
</comment>
<evidence type="ECO:0000256" key="4">
    <source>
        <dbReference type="ARBA" id="ARBA00023136"/>
    </source>
</evidence>
<feature type="transmembrane region" description="Helical" evidence="5">
    <location>
        <begin position="533"/>
        <end position="558"/>
    </location>
</feature>
<comment type="caution">
    <text evidence="7">The sequence shown here is derived from an EMBL/GenBank/DDBJ whole genome shotgun (WGS) entry which is preliminary data.</text>
</comment>
<dbReference type="Pfam" id="PF12698">
    <property type="entry name" value="ABC2_membrane_3"/>
    <property type="match status" value="1"/>
</dbReference>
<name>A0A7X0FSL0_9MICO</name>
<keyword evidence="8" id="KW-1185">Reference proteome</keyword>
<dbReference type="PANTHER" id="PTHR43077">
    <property type="entry name" value="TRANSPORT PERMEASE YVFS-RELATED"/>
    <property type="match status" value="1"/>
</dbReference>
<proteinExistence type="predicted"/>
<dbReference type="EMBL" id="JACHML010000001">
    <property type="protein sequence ID" value="MBB6392952.1"/>
    <property type="molecule type" value="Genomic_DNA"/>
</dbReference>
<dbReference type="GO" id="GO:0140359">
    <property type="term" value="F:ABC-type transporter activity"/>
    <property type="evidence" value="ECO:0007669"/>
    <property type="project" value="InterPro"/>
</dbReference>
<protein>
    <submittedName>
        <fullName evidence="7">Putative membrane protein</fullName>
    </submittedName>
</protein>
<keyword evidence="4 5" id="KW-0472">Membrane</keyword>
<evidence type="ECO:0000259" key="6">
    <source>
        <dbReference type="Pfam" id="PF12698"/>
    </source>
</evidence>
<dbReference type="AlphaFoldDB" id="A0A7X0FSL0"/>
<evidence type="ECO:0000313" key="7">
    <source>
        <dbReference type="EMBL" id="MBB6392952.1"/>
    </source>
</evidence>
<dbReference type="InterPro" id="IPR023908">
    <property type="entry name" value="xxxLxxG_rpt"/>
</dbReference>
<dbReference type="GO" id="GO:0016020">
    <property type="term" value="C:membrane"/>
    <property type="evidence" value="ECO:0007669"/>
    <property type="project" value="UniProtKB-SubCell"/>
</dbReference>
<dbReference type="InterPro" id="IPR051328">
    <property type="entry name" value="T7SS_ABC-Transporter"/>
</dbReference>
<organism evidence="7 8">
    <name type="scientific">Microbacterium thalassium</name>
    <dbReference type="NCBI Taxonomy" id="362649"/>
    <lineage>
        <taxon>Bacteria</taxon>
        <taxon>Bacillati</taxon>
        <taxon>Actinomycetota</taxon>
        <taxon>Actinomycetes</taxon>
        <taxon>Micrococcales</taxon>
        <taxon>Microbacteriaceae</taxon>
        <taxon>Microbacterium</taxon>
    </lineage>
</organism>
<dbReference type="PANTHER" id="PTHR43077:SF10">
    <property type="entry name" value="TRANSPORT PERMEASE PROTEIN"/>
    <property type="match status" value="1"/>
</dbReference>
<feature type="transmembrane region" description="Helical" evidence="5">
    <location>
        <begin position="641"/>
        <end position="665"/>
    </location>
</feature>
<feature type="transmembrane region" description="Helical" evidence="5">
    <location>
        <begin position="14"/>
        <end position="38"/>
    </location>
</feature>
<dbReference type="SUPFAM" id="SSF58104">
    <property type="entry name" value="Methyl-accepting chemotaxis protein (MCP) signaling domain"/>
    <property type="match status" value="1"/>
</dbReference>
<dbReference type="InterPro" id="IPR013525">
    <property type="entry name" value="ABC2_TM"/>
</dbReference>
<dbReference type="Proteomes" id="UP000537775">
    <property type="component" value="Unassembled WGS sequence"/>
</dbReference>
<feature type="transmembrane region" description="Helical" evidence="5">
    <location>
        <begin position="677"/>
        <end position="710"/>
    </location>
</feature>
<feature type="domain" description="ABC-2 type transporter transmembrane" evidence="6">
    <location>
        <begin position="16"/>
        <end position="141"/>
    </location>
</feature>
<dbReference type="RefSeq" id="WP_184752150.1">
    <property type="nucleotide sequence ID" value="NZ_BAAAJR010000001.1"/>
</dbReference>
<reference evidence="7 8" key="1">
    <citation type="submission" date="2020-08" db="EMBL/GenBank/DDBJ databases">
        <title>Sequencing the genomes of 1000 actinobacteria strains.</title>
        <authorList>
            <person name="Klenk H.-P."/>
        </authorList>
    </citation>
    <scope>NUCLEOTIDE SEQUENCE [LARGE SCALE GENOMIC DNA]</scope>
    <source>
        <strain evidence="7 8">DSM 12511</strain>
    </source>
</reference>
<dbReference type="Gene3D" id="2.150.10.10">
    <property type="entry name" value="Serralysin-like metalloprotease, C-terminal"/>
    <property type="match status" value="1"/>
</dbReference>
<evidence type="ECO:0000256" key="1">
    <source>
        <dbReference type="ARBA" id="ARBA00004141"/>
    </source>
</evidence>
<accession>A0A7X0FSL0</accession>
<dbReference type="NCBIfam" id="TIGR03061">
    <property type="entry name" value="pip_yhgE_Nterm"/>
    <property type="match status" value="1"/>
</dbReference>
<feature type="transmembrane region" description="Helical" evidence="5">
    <location>
        <begin position="609"/>
        <end position="634"/>
    </location>
</feature>
<dbReference type="InterPro" id="IPR017500">
    <property type="entry name" value="Phage_infect_YhgE_N"/>
</dbReference>
<dbReference type="Gene3D" id="3.40.1710.10">
    <property type="entry name" value="abc type-2 transporter like domain"/>
    <property type="match status" value="1"/>
</dbReference>
<dbReference type="NCBIfam" id="TIGR03057">
    <property type="entry name" value="xxxLxxG_by_4"/>
    <property type="match status" value="1"/>
</dbReference>
<evidence type="ECO:0000256" key="5">
    <source>
        <dbReference type="SAM" id="Phobius"/>
    </source>
</evidence>
<dbReference type="Gene3D" id="1.10.287.950">
    <property type="entry name" value="Methyl-accepting chemotaxis protein"/>
    <property type="match status" value="1"/>
</dbReference>
<evidence type="ECO:0000256" key="2">
    <source>
        <dbReference type="ARBA" id="ARBA00022692"/>
    </source>
</evidence>
<gene>
    <name evidence="7" type="ORF">HD594_003265</name>
</gene>
<sequence length="727" mass="71027">MTLPIERARTRKPITWVTIIGVLLLPVVIGGLLIAALYNPTDRLDSINAAIVNEDDPVTIDGQMVPLGRQLTAGLVGGSDEVEGNLTWTITNADDAEEGLADGDYAAIVTIPSNFSAAATSTQPGETPEQAVIEVTTPPDSLIVDDAITAQIAQTAASVLGEQLSEVYLENVLLGFTTLGEELGTAADGADELADGTAGAAEGTVSLADGVAQLSTGADGLAGGASDISSGVGQLAGGARDLADGASGIASGTDEIASGAGQLASGTAASAAGLNEWAAGARELADGTQQLADGISSMIPDIPDETLDQLDQIAANSDQITANVTDAADQLSALAADCLAQGGTQELCDAVTQVSAQVDSALPAVTGVLDNADTIAEGVRTIADGTGPILGAITGIAGGMDELADGASDAAAGVGQLSDGMSSLASGASDLADGTDTWAAGARSWADGADQTAAGTATWSAGASSWAAGASDAASGAGDLADGITLLADGTGELADGLHTAVEEIPSYTDEEAADTAAVVANPVAAEGLGTNLFGASAIPLLAMLALWFGGLASFVALQAVTGRTLASRMSSPTLAMRALAPAAALGAIQGLLVAGVVQLAAAYAWGDFWVFALVCVVAGVAFAAVNQALVAVFGGAGHGIAALIGVLAVATGIVSTVPGVLMSIASLLPTAPAYNAMVGALTAAGGVGAGLVGLVVWAVLALAVTVIAVTRRRTTSARALLAASPA</sequence>
<evidence type="ECO:0000313" key="8">
    <source>
        <dbReference type="Proteomes" id="UP000537775"/>
    </source>
</evidence>
<feature type="transmembrane region" description="Helical" evidence="5">
    <location>
        <begin position="579"/>
        <end position="603"/>
    </location>
</feature>
<dbReference type="InterPro" id="IPR011049">
    <property type="entry name" value="Serralysin-like_metalloprot_C"/>
</dbReference>